<dbReference type="HOGENOM" id="CLU_2116903_0_0_11"/>
<protein>
    <submittedName>
        <fullName evidence="1">Uncharacterized protein</fullName>
    </submittedName>
</protein>
<reference evidence="2" key="1">
    <citation type="journal article" date="2003" name="Appl. Microbiol. Biotechnol.">
        <title>The Corynebacterium glutamicum genome: features and impacts on biotechnological processes.</title>
        <authorList>
            <person name="Ikeda M."/>
            <person name="Nakagawa S."/>
        </authorList>
    </citation>
    <scope>NUCLEOTIDE SEQUENCE [LARGE SCALE GENOMIC DNA]</scope>
    <source>
        <strain evidence="2">ATCC 13032 / DSM 20300 / BCRC 11384 / JCM 1318 / LMG 3730 / NCIMB 10025</strain>
    </source>
</reference>
<gene>
    <name evidence="1" type="ordered locus">Cgl1152</name>
</gene>
<dbReference type="BioCyc" id="CORYNE:G18NG-10724-MONOMER"/>
<dbReference type="KEGG" id="cgl:Cgl1152"/>
<name>Q8NRA0_CORGL</name>
<sequence length="114" mass="12893">MAINRIIKLKSNVAILAGRELQIPFPVYQQSIICEVGTTHYCGDSHVVMENVALGVETIALMYEDFHVLQSKKLTKHRWIIEIQVAGRDNSSFTLEVQQCLFQQRDTATGNKSD</sequence>
<proteinExistence type="predicted"/>
<organism evidence="1 2">
    <name type="scientific">Corynebacterium glutamicum (strain ATCC 13032 / DSM 20300 / JCM 1318 / BCRC 11384 / CCUG 27702 / LMG 3730 / NBRC 12168 / NCIMB 10025 / NRRL B-2784 / 534)</name>
    <dbReference type="NCBI Taxonomy" id="196627"/>
    <lineage>
        <taxon>Bacteria</taxon>
        <taxon>Bacillati</taxon>
        <taxon>Actinomycetota</taxon>
        <taxon>Actinomycetes</taxon>
        <taxon>Mycobacteriales</taxon>
        <taxon>Corynebacteriaceae</taxon>
        <taxon>Corynebacterium</taxon>
    </lineage>
</organism>
<accession>Q8NRA0</accession>
<dbReference type="Proteomes" id="UP000000582">
    <property type="component" value="Chromosome"/>
</dbReference>
<keyword evidence="2" id="KW-1185">Reference proteome</keyword>
<evidence type="ECO:0000313" key="1">
    <source>
        <dbReference type="EMBL" id="BAB98545.1"/>
    </source>
</evidence>
<evidence type="ECO:0000313" key="2">
    <source>
        <dbReference type="Proteomes" id="UP000000582"/>
    </source>
</evidence>
<dbReference type="AlphaFoldDB" id="Q8NRA0"/>
<dbReference type="EMBL" id="BA000036">
    <property type="protein sequence ID" value="BAB98545.1"/>
    <property type="molecule type" value="Genomic_DNA"/>
</dbReference>